<feature type="transmembrane region" description="Helical" evidence="4">
    <location>
        <begin position="76"/>
        <end position="97"/>
    </location>
</feature>
<dbReference type="Proteomes" id="UP000504617">
    <property type="component" value="Unplaced"/>
</dbReference>
<dbReference type="InterPro" id="IPR039689">
    <property type="entry name" value="CD72"/>
</dbReference>
<dbReference type="GO" id="GO:0004888">
    <property type="term" value="F:transmembrane signaling receptor activity"/>
    <property type="evidence" value="ECO:0007669"/>
    <property type="project" value="InterPro"/>
</dbReference>
<dbReference type="SUPFAM" id="SSF57997">
    <property type="entry name" value="Tropomyosin"/>
    <property type="match status" value="1"/>
</dbReference>
<dbReference type="CTD" id="971"/>
<proteinExistence type="predicted"/>
<dbReference type="InterPro" id="IPR016187">
    <property type="entry name" value="CTDL_fold"/>
</dbReference>
<dbReference type="OrthoDB" id="9050076at2759"/>
<name>A0A6I9YTC7_9SAUR</name>
<dbReference type="Gene3D" id="3.10.100.10">
    <property type="entry name" value="Mannose-Binding Protein A, subunit A"/>
    <property type="match status" value="1"/>
</dbReference>
<accession>A0A6I9YTC7</accession>
<keyword evidence="4" id="KW-0812">Transmembrane</keyword>
<dbReference type="GO" id="GO:0005576">
    <property type="term" value="C:extracellular region"/>
    <property type="evidence" value="ECO:0007669"/>
    <property type="project" value="UniProtKB-SubCell"/>
</dbReference>
<dbReference type="KEGG" id="tsr:106553362"/>
<gene>
    <name evidence="6" type="primary">CD72</name>
</gene>
<evidence type="ECO:0000313" key="5">
    <source>
        <dbReference type="Proteomes" id="UP000504617"/>
    </source>
</evidence>
<dbReference type="GeneID" id="106553362"/>
<evidence type="ECO:0000256" key="3">
    <source>
        <dbReference type="SAM" id="MobiDB-lite"/>
    </source>
</evidence>
<organism evidence="5 6">
    <name type="scientific">Thamnophis sirtalis</name>
    <dbReference type="NCBI Taxonomy" id="35019"/>
    <lineage>
        <taxon>Eukaryota</taxon>
        <taxon>Metazoa</taxon>
        <taxon>Chordata</taxon>
        <taxon>Craniata</taxon>
        <taxon>Vertebrata</taxon>
        <taxon>Euteleostomi</taxon>
        <taxon>Lepidosauria</taxon>
        <taxon>Squamata</taxon>
        <taxon>Bifurcata</taxon>
        <taxon>Unidentata</taxon>
        <taxon>Episquamata</taxon>
        <taxon>Toxicofera</taxon>
        <taxon>Serpentes</taxon>
        <taxon>Colubroidea</taxon>
        <taxon>Colubridae</taxon>
        <taxon>Natricinae</taxon>
        <taxon>Thamnophis</taxon>
    </lineage>
</organism>
<dbReference type="PANTHER" id="PTHR15028">
    <property type="entry name" value="CD72-RELATED"/>
    <property type="match status" value="1"/>
</dbReference>
<dbReference type="InterPro" id="IPR016186">
    <property type="entry name" value="C-type_lectin-like/link_sf"/>
</dbReference>
<dbReference type="GO" id="GO:0005886">
    <property type="term" value="C:plasma membrane"/>
    <property type="evidence" value="ECO:0007669"/>
    <property type="project" value="InterPro"/>
</dbReference>
<evidence type="ECO:0000256" key="2">
    <source>
        <dbReference type="ARBA" id="ARBA00022525"/>
    </source>
</evidence>
<dbReference type="PANTHER" id="PTHR15028:SF6">
    <property type="entry name" value="B-CELL DIFFERENTIATION ANTIGEN CD72"/>
    <property type="match status" value="1"/>
</dbReference>
<reference evidence="6" key="1">
    <citation type="submission" date="2025-08" db="UniProtKB">
        <authorList>
            <consortium name="RefSeq"/>
        </authorList>
    </citation>
    <scope>IDENTIFICATION</scope>
    <source>
        <tissue evidence="6">Skeletal muscle</tissue>
    </source>
</reference>
<keyword evidence="5" id="KW-1185">Reference proteome</keyword>
<comment type="subcellular location">
    <subcellularLocation>
        <location evidence="1">Secreted</location>
    </subcellularLocation>
</comment>
<evidence type="ECO:0000313" key="6">
    <source>
        <dbReference type="RefSeq" id="XP_013927311.1"/>
    </source>
</evidence>
<dbReference type="AlphaFoldDB" id="A0A6I9YTC7"/>
<dbReference type="SUPFAM" id="SSF56436">
    <property type="entry name" value="C-type lectin-like"/>
    <property type="match status" value="1"/>
</dbReference>
<evidence type="ECO:0000256" key="1">
    <source>
        <dbReference type="ARBA" id="ARBA00004613"/>
    </source>
</evidence>
<dbReference type="RefSeq" id="XP_013927311.1">
    <property type="nucleotide sequence ID" value="XM_014071836.1"/>
</dbReference>
<feature type="region of interest" description="Disordered" evidence="3">
    <location>
        <begin position="143"/>
        <end position="165"/>
    </location>
</feature>
<keyword evidence="2" id="KW-0964">Secreted</keyword>
<feature type="compositionally biased region" description="Polar residues" evidence="3">
    <location>
        <begin position="143"/>
        <end position="156"/>
    </location>
</feature>
<protein>
    <submittedName>
        <fullName evidence="6">B-cell differentiation antigen CD72</fullName>
    </submittedName>
</protein>
<keyword evidence="4" id="KW-1133">Transmembrane helix</keyword>
<keyword evidence="4" id="KW-0472">Membrane</keyword>
<sequence length="320" mass="36633">MAGDITYADLRFARSPPEKSHGEEPNEGELTYENLQVPLGLEKEAAEGGTLKNTPELPCWATSCHRWRPVTNRPMLGALALCLFLLATNITLGVQYMQASRQLQQASRDHAAKSLFLGERTQHLQASLEKSQHRLRLTEQELNSTQKELNSTQKELNSTKKELNSTKKELNSTTEALWQSQAAKNQTWRQLQHQELLLGQANHSLALLQRERASLKINLSQASSCRKIGCCPDGWTLFRWKCLWVSEDQISWWKSKEACDKESSRLLVLPEPWSVRELWEAIVSTEQHQLMLRMYEKNFASSNPVVFTFVKIHLDLQPII</sequence>
<evidence type="ECO:0000256" key="4">
    <source>
        <dbReference type="SAM" id="Phobius"/>
    </source>
</evidence>